<dbReference type="InterPro" id="IPR007165">
    <property type="entry name" value="Phage_holin_4_2"/>
</dbReference>
<keyword evidence="1" id="KW-0472">Membrane</keyword>
<keyword evidence="3" id="KW-1185">Reference proteome</keyword>
<accession>A0ABS7UHF0</accession>
<feature type="transmembrane region" description="Helical" evidence="1">
    <location>
        <begin position="65"/>
        <end position="84"/>
    </location>
</feature>
<evidence type="ECO:0000256" key="1">
    <source>
        <dbReference type="SAM" id="Phobius"/>
    </source>
</evidence>
<evidence type="ECO:0000313" key="3">
    <source>
        <dbReference type="Proteomes" id="UP000780875"/>
    </source>
</evidence>
<dbReference type="Pfam" id="PF04020">
    <property type="entry name" value="Phage_holin_4_2"/>
    <property type="match status" value="1"/>
</dbReference>
<sequence length="128" mass="13679">MIRMLINVGLTLLANALGLIVAAWALDDMTLTFGALIIAVVIFTVVYALAQPFLTQMAISRAPRLRGGVALVATLVALIITSLLTDNLSISGGLTWVEASVIVWLVSLIGAWLLPILIVKEKVQEKRG</sequence>
<dbReference type="EMBL" id="JAIQZJ010000013">
    <property type="protein sequence ID" value="MBZ5740250.1"/>
    <property type="molecule type" value="Genomic_DNA"/>
</dbReference>
<keyword evidence="1" id="KW-1133">Transmembrane helix</keyword>
<feature type="transmembrane region" description="Helical" evidence="1">
    <location>
        <begin position="96"/>
        <end position="119"/>
    </location>
</feature>
<organism evidence="2 3">
    <name type="scientific">Nocardioides mangrovi</name>
    <dbReference type="NCBI Taxonomy" id="2874580"/>
    <lineage>
        <taxon>Bacteria</taxon>
        <taxon>Bacillati</taxon>
        <taxon>Actinomycetota</taxon>
        <taxon>Actinomycetes</taxon>
        <taxon>Propionibacteriales</taxon>
        <taxon>Nocardioidaceae</taxon>
        <taxon>Nocardioides</taxon>
    </lineage>
</organism>
<gene>
    <name evidence="2" type="ORF">K8U61_18895</name>
</gene>
<evidence type="ECO:0000313" key="2">
    <source>
        <dbReference type="EMBL" id="MBZ5740250.1"/>
    </source>
</evidence>
<comment type="caution">
    <text evidence="2">The sequence shown here is derived from an EMBL/GenBank/DDBJ whole genome shotgun (WGS) entry which is preliminary data.</text>
</comment>
<keyword evidence="1" id="KW-0812">Transmembrane</keyword>
<feature type="transmembrane region" description="Helical" evidence="1">
    <location>
        <begin position="33"/>
        <end position="53"/>
    </location>
</feature>
<proteinExistence type="predicted"/>
<dbReference type="RefSeq" id="WP_224124612.1">
    <property type="nucleotide sequence ID" value="NZ_JAIQZJ010000013.1"/>
</dbReference>
<dbReference type="Proteomes" id="UP000780875">
    <property type="component" value="Unassembled WGS sequence"/>
</dbReference>
<reference evidence="2 3" key="1">
    <citation type="submission" date="2021-09" db="EMBL/GenBank/DDBJ databases">
        <title>Whole genome sequence of Nocardioides sp. GBK3QG-3.</title>
        <authorList>
            <person name="Tuo L."/>
        </authorList>
    </citation>
    <scope>NUCLEOTIDE SEQUENCE [LARGE SCALE GENOMIC DNA]</scope>
    <source>
        <strain evidence="2 3">GBK3QG-3</strain>
    </source>
</reference>
<name>A0ABS7UHF0_9ACTN</name>
<protein>
    <submittedName>
        <fullName evidence="2">Phage holin family protein</fullName>
    </submittedName>
</protein>